<dbReference type="Proteomes" id="UP000321085">
    <property type="component" value="Unassembled WGS sequence"/>
</dbReference>
<protein>
    <submittedName>
        <fullName evidence="2">Uncharacterized protein</fullName>
    </submittedName>
</protein>
<evidence type="ECO:0000313" key="3">
    <source>
        <dbReference type="Proteomes" id="UP000321085"/>
    </source>
</evidence>
<gene>
    <name evidence="2" type="ORF">MAE02_52070</name>
</gene>
<keyword evidence="3" id="KW-1185">Reference proteome</keyword>
<evidence type="ECO:0000313" key="2">
    <source>
        <dbReference type="EMBL" id="GEO17511.1"/>
    </source>
</evidence>
<organism evidence="2 3">
    <name type="scientific">Microvirga aerophila</name>
    <dbReference type="NCBI Taxonomy" id="670291"/>
    <lineage>
        <taxon>Bacteria</taxon>
        <taxon>Pseudomonadati</taxon>
        <taxon>Pseudomonadota</taxon>
        <taxon>Alphaproteobacteria</taxon>
        <taxon>Hyphomicrobiales</taxon>
        <taxon>Methylobacteriaceae</taxon>
        <taxon>Microvirga</taxon>
    </lineage>
</organism>
<reference evidence="2 3" key="1">
    <citation type="submission" date="2019-07" db="EMBL/GenBank/DDBJ databases">
        <title>Whole genome shotgun sequence of Microvirga aerophila NBRC 106136.</title>
        <authorList>
            <person name="Hosoyama A."/>
            <person name="Uohara A."/>
            <person name="Ohji S."/>
            <person name="Ichikawa N."/>
        </authorList>
    </citation>
    <scope>NUCLEOTIDE SEQUENCE [LARGE SCALE GENOMIC DNA]</scope>
    <source>
        <strain evidence="2 3">NBRC 106136</strain>
    </source>
</reference>
<sequence>MDDGVAAFGSGHDLRGIGNVAHAPVETVDKITDESGRVLPVVTRIEDADIGSGSQKPPDDPSAEKATASR</sequence>
<comment type="caution">
    <text evidence="2">The sequence shown here is derived from an EMBL/GenBank/DDBJ whole genome shotgun (WGS) entry which is preliminary data.</text>
</comment>
<name>A0A512BZX3_9HYPH</name>
<dbReference type="EMBL" id="BJYU01000108">
    <property type="protein sequence ID" value="GEO17511.1"/>
    <property type="molecule type" value="Genomic_DNA"/>
</dbReference>
<feature type="region of interest" description="Disordered" evidence="1">
    <location>
        <begin position="46"/>
        <end position="70"/>
    </location>
</feature>
<dbReference type="AlphaFoldDB" id="A0A512BZX3"/>
<accession>A0A512BZX3</accession>
<proteinExistence type="predicted"/>
<evidence type="ECO:0000256" key="1">
    <source>
        <dbReference type="SAM" id="MobiDB-lite"/>
    </source>
</evidence>